<proteinExistence type="predicted"/>
<name>A0A1M7UQG7_9BRAD</name>
<feature type="chain" id="PRO_5013201234" evidence="1">
    <location>
        <begin position="33"/>
        <end position="152"/>
    </location>
</feature>
<reference evidence="3" key="1">
    <citation type="submission" date="2016-11" db="EMBL/GenBank/DDBJ databases">
        <authorList>
            <person name="Varghese N."/>
            <person name="Submissions S."/>
        </authorList>
    </citation>
    <scope>NUCLEOTIDE SEQUENCE [LARGE SCALE GENOMIC DNA]</scope>
    <source>
        <strain evidence="3">GAS401</strain>
    </source>
</reference>
<organism evidence="2 3">
    <name type="scientific">Bradyrhizobium erythrophlei</name>
    <dbReference type="NCBI Taxonomy" id="1437360"/>
    <lineage>
        <taxon>Bacteria</taxon>
        <taxon>Pseudomonadati</taxon>
        <taxon>Pseudomonadota</taxon>
        <taxon>Alphaproteobacteria</taxon>
        <taxon>Hyphomicrobiales</taxon>
        <taxon>Nitrobacteraceae</taxon>
        <taxon>Bradyrhizobium</taxon>
    </lineage>
</organism>
<dbReference type="RefSeq" id="WP_072823730.1">
    <property type="nucleotide sequence ID" value="NZ_LT670849.1"/>
</dbReference>
<evidence type="ECO:0000313" key="3">
    <source>
        <dbReference type="Proteomes" id="UP000184096"/>
    </source>
</evidence>
<dbReference type="OrthoDB" id="8253409at2"/>
<dbReference type="Proteomes" id="UP000184096">
    <property type="component" value="Chromosome I"/>
</dbReference>
<keyword evidence="3" id="KW-1185">Reference proteome</keyword>
<evidence type="ECO:0000313" key="2">
    <source>
        <dbReference type="EMBL" id="SHN85155.1"/>
    </source>
</evidence>
<gene>
    <name evidence="2" type="ORF">SAMN05444170_6181</name>
</gene>
<feature type="signal peptide" evidence="1">
    <location>
        <begin position="1"/>
        <end position="32"/>
    </location>
</feature>
<sequence>MGRTTFNPTRLACLALLFVSASILPGVTVSSASDTRLAFLSNSEKDRAPAIVDIPTFPSAPEVNPYDGRWIFTGAGCRGAGSVSAVIRGGKVIVRGGGGNVTPEGIIHTVGAGNGMTLTAEGRLSGDSGSGTYDRSDGCSGTWIGVRQRQRR</sequence>
<keyword evidence="1" id="KW-0732">Signal</keyword>
<protein>
    <submittedName>
        <fullName evidence="2">Uncharacterized protein</fullName>
    </submittedName>
</protein>
<accession>A0A1M7UQG7</accession>
<dbReference type="EMBL" id="LT670849">
    <property type="protein sequence ID" value="SHN85155.1"/>
    <property type="molecule type" value="Genomic_DNA"/>
</dbReference>
<dbReference type="AlphaFoldDB" id="A0A1M7UQG7"/>
<evidence type="ECO:0000256" key="1">
    <source>
        <dbReference type="SAM" id="SignalP"/>
    </source>
</evidence>